<feature type="transmembrane region" description="Helical" evidence="11">
    <location>
        <begin position="90"/>
        <end position="109"/>
    </location>
</feature>
<keyword evidence="6" id="KW-0564">Palmitate</keyword>
<dbReference type="InterPro" id="IPR039859">
    <property type="entry name" value="PFA4/ZDH16/20/ERF2-like"/>
</dbReference>
<feature type="transmembrane region" description="Helical" evidence="11">
    <location>
        <begin position="209"/>
        <end position="232"/>
    </location>
</feature>
<comment type="domain">
    <text evidence="11">The DHHC domain is required for palmitoyltransferase activity.</text>
</comment>
<evidence type="ECO:0000256" key="7">
    <source>
        <dbReference type="ARBA" id="ARBA00023288"/>
    </source>
</evidence>
<evidence type="ECO:0000256" key="4">
    <source>
        <dbReference type="ARBA" id="ARBA00022989"/>
    </source>
</evidence>
<keyword evidence="4 11" id="KW-1133">Transmembrane helix</keyword>
<dbReference type="AlphaFoldDB" id="A0AAV9UT05"/>
<evidence type="ECO:0000313" key="13">
    <source>
        <dbReference type="EMBL" id="KAK6346585.1"/>
    </source>
</evidence>
<protein>
    <recommendedName>
        <fullName evidence="11">Palmitoyltransferase</fullName>
        <ecNumber evidence="11">2.3.1.225</ecNumber>
    </recommendedName>
</protein>
<name>A0AAV9UT05_9PEZI</name>
<evidence type="ECO:0000256" key="3">
    <source>
        <dbReference type="ARBA" id="ARBA00022692"/>
    </source>
</evidence>
<feature type="transmembrane region" description="Helical" evidence="11">
    <location>
        <begin position="15"/>
        <end position="34"/>
    </location>
</feature>
<keyword evidence="2 11" id="KW-0808">Transferase</keyword>
<evidence type="ECO:0000256" key="9">
    <source>
        <dbReference type="ARBA" id="ARBA00038298"/>
    </source>
</evidence>
<gene>
    <name evidence="13" type="primary">SWF1</name>
    <name evidence="13" type="ORF">TWF696_006707</name>
</gene>
<evidence type="ECO:0000256" key="5">
    <source>
        <dbReference type="ARBA" id="ARBA00023136"/>
    </source>
</evidence>
<sequence>MWGDITALDPGLRDILFAILALSFVVFVALFGHVPALRRTPIGWGYTFIWKTAPGWLTRVDMAVTGGLTVRSVKNLFNYLMYEKHPLIQLFYLGLVSGGLYLFYLGGWPRVWSPLHSFCIPIVASLPYISLYLASYSDPGYITAANHQQAMKLYPFDYANFKPGYHCSTCHFEKPARSKHCPICKHCIAKEDHHCVWINNCVGHKNIKYFFAFLMSTNILLTYGFYLTYFMIRQIVIESLPAGSSFSDMSWGAYSNQFFLCLILDVWLGIVCLLCLMTGLMSYGFTGYHLYLLWAGTTTNETFKWADWKEDIAAGEVWMARDPSRNPYTGRWPTATRGPLNAHNWPVQTDKIIYRIVNQDEMEYLDKHLVWNRVESLEEVENIYDIGFWRTLHGVIWDAKF</sequence>
<proteinExistence type="inferred from homology"/>
<comment type="catalytic activity">
    <reaction evidence="10 11">
        <text>L-cysteinyl-[protein] + hexadecanoyl-CoA = S-hexadecanoyl-L-cysteinyl-[protein] + CoA</text>
        <dbReference type="Rhea" id="RHEA:36683"/>
        <dbReference type="Rhea" id="RHEA-COMP:10131"/>
        <dbReference type="Rhea" id="RHEA-COMP:11032"/>
        <dbReference type="ChEBI" id="CHEBI:29950"/>
        <dbReference type="ChEBI" id="CHEBI:57287"/>
        <dbReference type="ChEBI" id="CHEBI:57379"/>
        <dbReference type="ChEBI" id="CHEBI:74151"/>
        <dbReference type="EC" id="2.3.1.225"/>
    </reaction>
</comment>
<dbReference type="EMBL" id="JAVHNQ010000005">
    <property type="protein sequence ID" value="KAK6346585.1"/>
    <property type="molecule type" value="Genomic_DNA"/>
</dbReference>
<evidence type="ECO:0000256" key="10">
    <source>
        <dbReference type="ARBA" id="ARBA00048048"/>
    </source>
</evidence>
<keyword evidence="8 11" id="KW-0012">Acyltransferase</keyword>
<evidence type="ECO:0000256" key="6">
    <source>
        <dbReference type="ARBA" id="ARBA00023139"/>
    </source>
</evidence>
<dbReference type="Proteomes" id="UP001375240">
    <property type="component" value="Unassembled WGS sequence"/>
</dbReference>
<keyword evidence="3 11" id="KW-0812">Transmembrane</keyword>
<comment type="similarity">
    <text evidence="9">Belongs to the DHHC palmitoyltransferase family. PFA5 subfamily.</text>
</comment>
<organism evidence="13 14">
    <name type="scientific">Orbilia brochopaga</name>
    <dbReference type="NCBI Taxonomy" id="3140254"/>
    <lineage>
        <taxon>Eukaryota</taxon>
        <taxon>Fungi</taxon>
        <taxon>Dikarya</taxon>
        <taxon>Ascomycota</taxon>
        <taxon>Pezizomycotina</taxon>
        <taxon>Orbiliomycetes</taxon>
        <taxon>Orbiliales</taxon>
        <taxon>Orbiliaceae</taxon>
        <taxon>Orbilia</taxon>
    </lineage>
</organism>
<dbReference type="PANTHER" id="PTHR22883">
    <property type="entry name" value="ZINC FINGER DHHC DOMAIN CONTAINING PROTEIN"/>
    <property type="match status" value="1"/>
</dbReference>
<keyword evidence="5 11" id="KW-0472">Membrane</keyword>
<dbReference type="GO" id="GO:0005783">
    <property type="term" value="C:endoplasmic reticulum"/>
    <property type="evidence" value="ECO:0007669"/>
    <property type="project" value="TreeGrafter"/>
</dbReference>
<evidence type="ECO:0000256" key="2">
    <source>
        <dbReference type="ARBA" id="ARBA00022679"/>
    </source>
</evidence>
<evidence type="ECO:0000313" key="14">
    <source>
        <dbReference type="Proteomes" id="UP001375240"/>
    </source>
</evidence>
<evidence type="ECO:0000256" key="8">
    <source>
        <dbReference type="ARBA" id="ARBA00023315"/>
    </source>
</evidence>
<accession>A0AAV9UT05</accession>
<comment type="caution">
    <text evidence="13">The sequence shown here is derived from an EMBL/GenBank/DDBJ whole genome shotgun (WGS) entry which is preliminary data.</text>
</comment>
<keyword evidence="7" id="KW-0449">Lipoprotein</keyword>
<keyword evidence="14" id="KW-1185">Reference proteome</keyword>
<comment type="subcellular location">
    <subcellularLocation>
        <location evidence="1">Membrane</location>
        <topology evidence="1">Multi-pass membrane protein</topology>
    </subcellularLocation>
</comment>
<feature type="transmembrane region" description="Helical" evidence="11">
    <location>
        <begin position="252"/>
        <end position="276"/>
    </location>
</feature>
<dbReference type="PANTHER" id="PTHR22883:SF23">
    <property type="entry name" value="PALMITOYLTRANSFERASE ZDHHC6"/>
    <property type="match status" value="1"/>
</dbReference>
<feature type="transmembrane region" description="Helical" evidence="11">
    <location>
        <begin position="115"/>
        <end position="134"/>
    </location>
</feature>
<evidence type="ECO:0000256" key="1">
    <source>
        <dbReference type="ARBA" id="ARBA00004141"/>
    </source>
</evidence>
<dbReference type="GO" id="GO:0019706">
    <property type="term" value="F:protein-cysteine S-palmitoyltransferase activity"/>
    <property type="evidence" value="ECO:0007669"/>
    <property type="project" value="UniProtKB-EC"/>
</dbReference>
<dbReference type="InterPro" id="IPR001594">
    <property type="entry name" value="Palmitoyltrfase_DHHC"/>
</dbReference>
<dbReference type="GO" id="GO:0005794">
    <property type="term" value="C:Golgi apparatus"/>
    <property type="evidence" value="ECO:0007669"/>
    <property type="project" value="TreeGrafter"/>
</dbReference>
<evidence type="ECO:0000256" key="11">
    <source>
        <dbReference type="RuleBase" id="RU079119"/>
    </source>
</evidence>
<dbReference type="Pfam" id="PF01529">
    <property type="entry name" value="DHHC"/>
    <property type="match status" value="1"/>
</dbReference>
<dbReference type="PROSITE" id="PS50216">
    <property type="entry name" value="DHHC"/>
    <property type="match status" value="1"/>
</dbReference>
<dbReference type="GO" id="GO:0006612">
    <property type="term" value="P:protein targeting to membrane"/>
    <property type="evidence" value="ECO:0007669"/>
    <property type="project" value="TreeGrafter"/>
</dbReference>
<feature type="domain" description="Palmitoyltransferase DHHC" evidence="12">
    <location>
        <begin position="162"/>
        <end position="305"/>
    </location>
</feature>
<dbReference type="EC" id="2.3.1.225" evidence="11"/>
<reference evidence="13 14" key="1">
    <citation type="submission" date="2019-10" db="EMBL/GenBank/DDBJ databases">
        <authorList>
            <person name="Palmer J.M."/>
        </authorList>
    </citation>
    <scope>NUCLEOTIDE SEQUENCE [LARGE SCALE GENOMIC DNA]</scope>
    <source>
        <strain evidence="13 14">TWF696</strain>
    </source>
</reference>
<evidence type="ECO:0000259" key="12">
    <source>
        <dbReference type="Pfam" id="PF01529"/>
    </source>
</evidence>
<dbReference type="GO" id="GO:0016020">
    <property type="term" value="C:membrane"/>
    <property type="evidence" value="ECO:0007669"/>
    <property type="project" value="UniProtKB-SubCell"/>
</dbReference>